<keyword evidence="2" id="KW-1185">Reference proteome</keyword>
<reference evidence="1 2" key="1">
    <citation type="journal article" date="2010" name="Genome Biol. Evol.">
        <title>The sequence of a 1.8-mb bacterial linear plasmid reveals a rich evolutionary reservoir of secondary metabolic pathways.</title>
        <authorList>
            <person name="Medema M.H."/>
            <person name="Trefzer A."/>
            <person name="Kovalchuk A."/>
            <person name="van den Berg M."/>
            <person name="Mueller U."/>
            <person name="Heijne W."/>
            <person name="Wu L."/>
            <person name="Alam M.T."/>
            <person name="Ronning C.M."/>
            <person name="Nierman W.C."/>
            <person name="Bovenberg R.A.L."/>
            <person name="Breitling R."/>
            <person name="Takano E."/>
        </authorList>
    </citation>
    <scope>NUCLEOTIDE SEQUENCE [LARGE SCALE GENOMIC DNA]</scope>
    <source>
        <strain evidence="2">ATCC 27064 / DSM 738 / JCM 4710 / NBRC 13307 / NCIMB 12785 / NRRL 3585 / VKM Ac-602</strain>
    </source>
</reference>
<accession>B5GL94</accession>
<evidence type="ECO:0000313" key="2">
    <source>
        <dbReference type="Proteomes" id="UP000002357"/>
    </source>
</evidence>
<dbReference type="PROSITE" id="PS51257">
    <property type="entry name" value="PROKAR_LIPOPROTEIN"/>
    <property type="match status" value="1"/>
</dbReference>
<dbReference type="EMBL" id="CM000913">
    <property type="protein sequence ID" value="EFG09301.1"/>
    <property type="molecule type" value="Genomic_DNA"/>
</dbReference>
<evidence type="ECO:0000313" key="1">
    <source>
        <dbReference type="EMBL" id="EFG09301.1"/>
    </source>
</evidence>
<dbReference type="STRING" id="1901.BB341_07675"/>
<name>B5GL94_STRCL</name>
<gene>
    <name evidence="1" type="ORF">SCLAV_4227</name>
</gene>
<proteinExistence type="predicted"/>
<dbReference type="Proteomes" id="UP000002357">
    <property type="component" value="Chromosome"/>
</dbReference>
<dbReference type="KEGG" id="sclf:BB341_07675"/>
<sequence>MPRGNGAPVKAVPAPFGAAGCLSCPSGPARAVRTGARGAGGTGPGQERSMARERIRRVVDPQTGRVVTETATLHGEAAVAPGVRMVPGKKSDGGKKKNKKG</sequence>
<dbReference type="AlphaFoldDB" id="B5GL94"/>
<organism evidence="1 2">
    <name type="scientific">Streptomyces clavuligerus</name>
    <dbReference type="NCBI Taxonomy" id="1901"/>
    <lineage>
        <taxon>Bacteria</taxon>
        <taxon>Bacillati</taxon>
        <taxon>Actinomycetota</taxon>
        <taxon>Actinomycetes</taxon>
        <taxon>Kitasatosporales</taxon>
        <taxon>Streptomycetaceae</taxon>
        <taxon>Streptomyces</taxon>
    </lineage>
</organism>
<protein>
    <submittedName>
        <fullName evidence="1">Uncharacterized protein</fullName>
    </submittedName>
</protein>